<protein>
    <submittedName>
        <fullName evidence="3">Uncharacterized protein</fullName>
    </submittedName>
</protein>
<dbReference type="EMBL" id="QEAP01000082">
    <property type="protein sequence ID" value="TPX75401.1"/>
    <property type="molecule type" value="Genomic_DNA"/>
</dbReference>
<gene>
    <name evidence="3" type="ORF">CcCBS67573_g03325</name>
</gene>
<evidence type="ECO:0000256" key="1">
    <source>
        <dbReference type="SAM" id="MobiDB-lite"/>
    </source>
</evidence>
<dbReference type="AlphaFoldDB" id="A0A507FGA6"/>
<organism evidence="3 4">
    <name type="scientific">Chytriomyces confervae</name>
    <dbReference type="NCBI Taxonomy" id="246404"/>
    <lineage>
        <taxon>Eukaryota</taxon>
        <taxon>Fungi</taxon>
        <taxon>Fungi incertae sedis</taxon>
        <taxon>Chytridiomycota</taxon>
        <taxon>Chytridiomycota incertae sedis</taxon>
        <taxon>Chytridiomycetes</taxon>
        <taxon>Chytridiales</taxon>
        <taxon>Chytriomycetaceae</taxon>
        <taxon>Chytriomyces</taxon>
    </lineage>
</organism>
<keyword evidence="2" id="KW-0812">Transmembrane</keyword>
<sequence>MSANNTLDATPAAYATTGFVTGYIWSGLDNATWCAFLMYQLYYSFVILNEAVLNHKPTLIWAFVFLTIACNIAASISGFFLLDCFTFNLTPDPNICNDKMHLKVVPETLGYPGAVDVVVLAACCALNLAADVPCLYSDINTCFLQDVYQASAGGLSFLYFDAWFLVCVTRKTFEKGNKWEVLQLTALTGSMTFVYLVGSISYKTWGGNFYTNIIWNMGYCVLPLYCVDSVVSPKFLKLFAKEKSITRPSEVGSRPNGGSIVSKTAAGNTGLGINK</sequence>
<comment type="caution">
    <text evidence="3">The sequence shown here is derived from an EMBL/GenBank/DDBJ whole genome shotgun (WGS) entry which is preliminary data.</text>
</comment>
<feature type="region of interest" description="Disordered" evidence="1">
    <location>
        <begin position="249"/>
        <end position="275"/>
    </location>
</feature>
<evidence type="ECO:0000313" key="4">
    <source>
        <dbReference type="Proteomes" id="UP000320333"/>
    </source>
</evidence>
<name>A0A507FGA6_9FUNG</name>
<reference evidence="3 4" key="1">
    <citation type="journal article" date="2019" name="Sci. Rep.">
        <title>Comparative genomics of chytrid fungi reveal insights into the obligate biotrophic and pathogenic lifestyle of Synchytrium endobioticum.</title>
        <authorList>
            <person name="van de Vossenberg B.T.L.H."/>
            <person name="Warris S."/>
            <person name="Nguyen H.D.T."/>
            <person name="van Gent-Pelzer M.P.E."/>
            <person name="Joly D.L."/>
            <person name="van de Geest H.C."/>
            <person name="Bonants P.J.M."/>
            <person name="Smith D.S."/>
            <person name="Levesque C.A."/>
            <person name="van der Lee T.A.J."/>
        </authorList>
    </citation>
    <scope>NUCLEOTIDE SEQUENCE [LARGE SCALE GENOMIC DNA]</scope>
    <source>
        <strain evidence="3 4">CBS 675.73</strain>
    </source>
</reference>
<dbReference type="Proteomes" id="UP000320333">
    <property type="component" value="Unassembled WGS sequence"/>
</dbReference>
<feature type="transmembrane region" description="Helical" evidence="2">
    <location>
        <begin position="213"/>
        <end position="231"/>
    </location>
</feature>
<proteinExistence type="predicted"/>
<evidence type="ECO:0000313" key="3">
    <source>
        <dbReference type="EMBL" id="TPX75401.1"/>
    </source>
</evidence>
<feature type="transmembrane region" description="Helical" evidence="2">
    <location>
        <begin position="60"/>
        <end position="82"/>
    </location>
</feature>
<keyword evidence="4" id="KW-1185">Reference proteome</keyword>
<keyword evidence="2" id="KW-1133">Transmembrane helix</keyword>
<accession>A0A507FGA6</accession>
<feature type="transmembrane region" description="Helical" evidence="2">
    <location>
        <begin position="147"/>
        <end position="169"/>
    </location>
</feature>
<feature type="transmembrane region" description="Helical" evidence="2">
    <location>
        <begin position="181"/>
        <end position="201"/>
    </location>
</feature>
<feature type="transmembrane region" description="Helical" evidence="2">
    <location>
        <begin position="30"/>
        <end position="48"/>
    </location>
</feature>
<dbReference type="OrthoDB" id="2143298at2759"/>
<keyword evidence="2" id="KW-0472">Membrane</keyword>
<evidence type="ECO:0000256" key="2">
    <source>
        <dbReference type="SAM" id="Phobius"/>
    </source>
</evidence>